<feature type="chain" id="PRO_5030001521" evidence="2">
    <location>
        <begin position="18"/>
        <end position="251"/>
    </location>
</feature>
<reference evidence="4" key="1">
    <citation type="submission" date="2014-02" db="EMBL/GenBank/DDBJ databases">
        <title>Insectcidical toxin genes in the bacterium Vibrio parahaemolyticus isolated from acute hepatopancreatic necrosis disease-affected shrimp.</title>
        <authorList>
            <person name="Tang K.F.J."/>
            <person name="Lightner D.V."/>
        </authorList>
    </citation>
    <scope>NUCLEOTIDE SEQUENCE</scope>
    <source>
        <strain evidence="4">A3</strain>
    </source>
</reference>
<evidence type="ECO:0000313" key="4">
    <source>
        <dbReference type="EMBL" id="AHZ30584.1"/>
    </source>
</evidence>
<dbReference type="InterPro" id="IPR011250">
    <property type="entry name" value="OMP/PagP_B-barrel"/>
</dbReference>
<accession>A0A024CA04</accession>
<evidence type="ECO:0000256" key="2">
    <source>
        <dbReference type="SAM" id="SignalP"/>
    </source>
</evidence>
<dbReference type="Pfam" id="PF13505">
    <property type="entry name" value="OMP_b-brl"/>
    <property type="match status" value="1"/>
</dbReference>
<dbReference type="InterPro" id="IPR036779">
    <property type="entry name" value="LysM_dom_sf"/>
</dbReference>
<evidence type="ECO:0000256" key="1">
    <source>
        <dbReference type="ARBA" id="ARBA00022729"/>
    </source>
</evidence>
<dbReference type="RefSeq" id="WP_077672846.1">
    <property type="nucleotide sequence ID" value="NZ_CP020035.1"/>
</dbReference>
<feature type="domain" description="LysM" evidence="3">
    <location>
        <begin position="197"/>
        <end position="244"/>
    </location>
</feature>
<dbReference type="Gene3D" id="3.10.350.10">
    <property type="entry name" value="LysM domain"/>
    <property type="match status" value="1"/>
</dbReference>
<sequence length="251" mass="27957">MKLAYLLALFSMQPALAQAEQIFQPSAYYLKGGINFSVRDDNKKNSEAFGVEAMLGAEFDKGIFIEGGYQNFSLIRNDLVDLDAWALRVNWKYPVSDYASVYAGGGGTLVDSDFSPSAQLGIQYQISRNWVADISYLSIFDIDKVDDDLYSLNLSFVYRFPSSVPVVVDETPNVIAPVIKPPATIMPQPPICMMKKRKYILVKGDFLIKVADTYEMSLAQLIYLNSQLHGRDLNLVYPGDSINVSSAKVCK</sequence>
<dbReference type="Gene3D" id="2.40.160.20">
    <property type="match status" value="1"/>
</dbReference>
<dbReference type="SUPFAM" id="SSF56925">
    <property type="entry name" value="OMPA-like"/>
    <property type="match status" value="1"/>
</dbReference>
<feature type="signal peptide" evidence="2">
    <location>
        <begin position="1"/>
        <end position="17"/>
    </location>
</feature>
<keyword evidence="1 2" id="KW-0732">Signal</keyword>
<gene>
    <name evidence="4" type="ORF">tc_PAI_051</name>
</gene>
<protein>
    <submittedName>
        <fullName evidence="4">Peptidoglycan-binding protein LysM</fullName>
    </submittedName>
</protein>
<dbReference type="InterPro" id="IPR027385">
    <property type="entry name" value="Beta-barrel_OMP"/>
</dbReference>
<evidence type="ECO:0000259" key="3">
    <source>
        <dbReference type="PROSITE" id="PS51782"/>
    </source>
</evidence>
<dbReference type="EMBL" id="KJ468740">
    <property type="protein sequence ID" value="AHZ30584.1"/>
    <property type="molecule type" value="Genomic_DNA"/>
</dbReference>
<organism evidence="4">
    <name type="scientific">Vibrio parahaemolyticus</name>
    <dbReference type="NCBI Taxonomy" id="670"/>
    <lineage>
        <taxon>Bacteria</taxon>
        <taxon>Pseudomonadati</taxon>
        <taxon>Pseudomonadota</taxon>
        <taxon>Gammaproteobacteria</taxon>
        <taxon>Vibrionales</taxon>
        <taxon>Vibrionaceae</taxon>
        <taxon>Vibrio</taxon>
    </lineage>
</organism>
<proteinExistence type="predicted"/>
<dbReference type="PROSITE" id="PS51782">
    <property type="entry name" value="LYSM"/>
    <property type="match status" value="1"/>
</dbReference>
<name>A0A024CA04_VIBPH</name>
<dbReference type="InterPro" id="IPR018392">
    <property type="entry name" value="LysM"/>
</dbReference>
<dbReference type="AlphaFoldDB" id="A0A024CA04"/>